<accession>A0A8J7IY01</accession>
<evidence type="ECO:0000313" key="1">
    <source>
        <dbReference type="EMBL" id="MBE9119053.1"/>
    </source>
</evidence>
<dbReference type="AlphaFoldDB" id="A0A8J7IY01"/>
<reference evidence="1" key="1">
    <citation type="submission" date="2020-10" db="EMBL/GenBank/DDBJ databases">
        <authorList>
            <person name="Castelo-Branco R."/>
            <person name="Eusebio N."/>
            <person name="Adriana R."/>
            <person name="Vieira A."/>
            <person name="Brugerolle De Fraissinette N."/>
            <person name="Rezende De Castro R."/>
            <person name="Schneider M.P."/>
            <person name="Vasconcelos V."/>
            <person name="Leao P.N."/>
        </authorList>
    </citation>
    <scope>NUCLEOTIDE SEQUENCE</scope>
    <source>
        <strain evidence="1">LEGE 07157</strain>
    </source>
</reference>
<sequence length="67" mass="7582">MKTLTQSNQQQASLSSLLPWALLYQPTSKTPGRLVRIFRSENEARAYACALKSLLPDILLEVQHQAR</sequence>
<dbReference type="Proteomes" id="UP000654482">
    <property type="component" value="Unassembled WGS sequence"/>
</dbReference>
<dbReference type="EMBL" id="JADEWZ010000077">
    <property type="protein sequence ID" value="MBE9119053.1"/>
    <property type="molecule type" value="Genomic_DNA"/>
</dbReference>
<proteinExistence type="predicted"/>
<protein>
    <submittedName>
        <fullName evidence="1">Uncharacterized protein</fullName>
    </submittedName>
</protein>
<organism evidence="1 2">
    <name type="scientific">Lusitaniella coriacea LEGE 07157</name>
    <dbReference type="NCBI Taxonomy" id="945747"/>
    <lineage>
        <taxon>Bacteria</taxon>
        <taxon>Bacillati</taxon>
        <taxon>Cyanobacteriota</taxon>
        <taxon>Cyanophyceae</taxon>
        <taxon>Spirulinales</taxon>
        <taxon>Lusitaniellaceae</taxon>
        <taxon>Lusitaniella</taxon>
    </lineage>
</organism>
<comment type="caution">
    <text evidence="1">The sequence shown here is derived from an EMBL/GenBank/DDBJ whole genome shotgun (WGS) entry which is preliminary data.</text>
</comment>
<gene>
    <name evidence="1" type="ORF">IQ249_24665</name>
</gene>
<dbReference type="RefSeq" id="WP_194032147.1">
    <property type="nucleotide sequence ID" value="NZ_JADEWZ010000077.1"/>
</dbReference>
<keyword evidence="2" id="KW-1185">Reference proteome</keyword>
<name>A0A8J7IY01_9CYAN</name>
<evidence type="ECO:0000313" key="2">
    <source>
        <dbReference type="Proteomes" id="UP000654482"/>
    </source>
</evidence>